<name>A0A2W1JK67_9CYAN</name>
<protein>
    <submittedName>
        <fullName evidence="2">Uncharacterized protein</fullName>
    </submittedName>
</protein>
<gene>
    <name evidence="2" type="ORF">C1752_04386</name>
</gene>
<reference evidence="2 3" key="1">
    <citation type="journal article" date="2018" name="Sci. Rep.">
        <title>A novel species of the marine cyanobacterium Acaryochloris with a unique pigment content and lifestyle.</title>
        <authorList>
            <person name="Partensky F."/>
            <person name="Six C."/>
            <person name="Ratin M."/>
            <person name="Garczarek L."/>
            <person name="Vaulot D."/>
            <person name="Probert I."/>
            <person name="Calteau A."/>
            <person name="Gourvil P."/>
            <person name="Marie D."/>
            <person name="Grebert T."/>
            <person name="Bouchier C."/>
            <person name="Le Panse S."/>
            <person name="Gachenot M."/>
            <person name="Rodriguez F."/>
            <person name="Garrido J.L."/>
        </authorList>
    </citation>
    <scope>NUCLEOTIDE SEQUENCE [LARGE SCALE GENOMIC DNA]</scope>
    <source>
        <strain evidence="2 3">RCC1774</strain>
    </source>
</reference>
<evidence type="ECO:0000313" key="2">
    <source>
        <dbReference type="EMBL" id="PZD71875.1"/>
    </source>
</evidence>
<evidence type="ECO:0000256" key="1">
    <source>
        <dbReference type="SAM" id="Phobius"/>
    </source>
</evidence>
<feature type="transmembrane region" description="Helical" evidence="1">
    <location>
        <begin position="38"/>
        <end position="60"/>
    </location>
</feature>
<evidence type="ECO:0000313" key="3">
    <source>
        <dbReference type="Proteomes" id="UP000248857"/>
    </source>
</evidence>
<dbReference type="Proteomes" id="UP000248857">
    <property type="component" value="Unassembled WGS sequence"/>
</dbReference>
<keyword evidence="1" id="KW-0812">Transmembrane</keyword>
<comment type="caution">
    <text evidence="2">The sequence shown here is derived from an EMBL/GenBank/DDBJ whole genome shotgun (WGS) entry which is preliminary data.</text>
</comment>
<dbReference type="RefSeq" id="WP_233501721.1">
    <property type="nucleotide sequence ID" value="NZ_CAWNWM010000013.1"/>
</dbReference>
<sequence>MTKANQKLPLRHLFCIFFCSWASQSGRREQQGFALPLALGLGFVMLTLGVTTVLVSQGGLNSSVQRRNGGAGFAVTEGGVARTLAQFTQPNNSVLLSRNYDTINQKTGKTYLGRDGIPNSGDERGDAIDEWTGYDPSDLSCFRVKGWGAPTLVTTGEIGSGSSYTIRAYRFDETQGIGTLLVEGHQGDQHSSVMIKLSVKPDLDDFPGLLMHVPEPDTSWETGVLALRGREILGSKGNVYFAPANSPDSSLTDTSAPEDSDRQNYLNGIWSTSANDGANGDTISGDITGCQMTVTLPDGIKGTNLGTINSSTTLRGVGGNSPTLYQLDKIDLAGADTLTVDTTVGPVYIDMTADGSHPQLSITLRDTAKILNVRTDGQAPRVGDLRIKARADNLVRLYDQSCIQNAFLWIWRDELRLMTSGPGCPSGRNTNFEGVAWVEAILSSKNAAGNRNVNFLGYTGQEYDTLVTPGATSGIAVPEDVSSLSDLLKYTDWPARYRFGDVLNWQRIRL</sequence>
<proteinExistence type="predicted"/>
<accession>A0A2W1JK67</accession>
<organism evidence="2 3">
    <name type="scientific">Acaryochloris thomasi RCC1774</name>
    <dbReference type="NCBI Taxonomy" id="1764569"/>
    <lineage>
        <taxon>Bacteria</taxon>
        <taxon>Bacillati</taxon>
        <taxon>Cyanobacteriota</taxon>
        <taxon>Cyanophyceae</taxon>
        <taxon>Acaryochloridales</taxon>
        <taxon>Acaryochloridaceae</taxon>
        <taxon>Acaryochloris</taxon>
        <taxon>Acaryochloris thomasi</taxon>
    </lineage>
</organism>
<keyword evidence="3" id="KW-1185">Reference proteome</keyword>
<dbReference type="AlphaFoldDB" id="A0A2W1JK67"/>
<dbReference type="EMBL" id="PQWO01000013">
    <property type="protein sequence ID" value="PZD71875.1"/>
    <property type="molecule type" value="Genomic_DNA"/>
</dbReference>
<keyword evidence="1" id="KW-1133">Transmembrane helix</keyword>
<keyword evidence="1" id="KW-0472">Membrane</keyword>